<keyword evidence="1" id="KW-0472">Membrane</keyword>
<proteinExistence type="predicted"/>
<sequence>MKIRDRSKCATKAALDQAAHEGRILMMIVPALVLFWVFAPKLETAYFPVVTEAELVAIEDAGDGWSRLEVRAEKLRECDWRAVEWHLGTRDGSSVPVRAYFEDAPQMREIGALTRSRYFTGGGE</sequence>
<dbReference type="OrthoDB" id="9243165at2"/>
<organism evidence="2 3">
    <name type="scientific">Celeribacter ethanolicus</name>
    <dbReference type="NCBI Taxonomy" id="1758178"/>
    <lineage>
        <taxon>Bacteria</taxon>
        <taxon>Pseudomonadati</taxon>
        <taxon>Pseudomonadota</taxon>
        <taxon>Alphaproteobacteria</taxon>
        <taxon>Rhodobacterales</taxon>
        <taxon>Roseobacteraceae</taxon>
        <taxon>Celeribacter</taxon>
    </lineage>
</organism>
<evidence type="ECO:0000256" key="1">
    <source>
        <dbReference type="SAM" id="Phobius"/>
    </source>
</evidence>
<accession>A0A291GC04</accession>
<keyword evidence="3" id="KW-1185">Reference proteome</keyword>
<evidence type="ECO:0000313" key="3">
    <source>
        <dbReference type="Proteomes" id="UP000217935"/>
    </source>
</evidence>
<protein>
    <submittedName>
        <fullName evidence="2">Uncharacterized protein</fullName>
    </submittedName>
</protein>
<feature type="transmembrane region" description="Helical" evidence="1">
    <location>
        <begin position="21"/>
        <end position="39"/>
    </location>
</feature>
<evidence type="ECO:0000313" key="2">
    <source>
        <dbReference type="EMBL" id="ATG47584.1"/>
    </source>
</evidence>
<dbReference type="KEGG" id="ceh:CEW89_08355"/>
<gene>
    <name evidence="2" type="ORF">CEW89_08355</name>
</gene>
<dbReference type="Proteomes" id="UP000217935">
    <property type="component" value="Chromosome"/>
</dbReference>
<dbReference type="EMBL" id="CP022196">
    <property type="protein sequence ID" value="ATG47584.1"/>
    <property type="molecule type" value="Genomic_DNA"/>
</dbReference>
<keyword evidence="1" id="KW-1133">Transmembrane helix</keyword>
<dbReference type="RefSeq" id="WP_096805569.1">
    <property type="nucleotide sequence ID" value="NZ_CP022196.1"/>
</dbReference>
<dbReference type="AlphaFoldDB" id="A0A291GC04"/>
<reference evidence="2 3" key="1">
    <citation type="submission" date="2017-06" db="EMBL/GenBank/DDBJ databases">
        <title>Celeribacter sp. TSPH2 complete genome sequence.</title>
        <authorList>
            <person name="Woo J.-H."/>
            <person name="Kim H.-S."/>
        </authorList>
    </citation>
    <scope>NUCLEOTIDE SEQUENCE [LARGE SCALE GENOMIC DNA]</scope>
    <source>
        <strain evidence="2 3">TSPH2</strain>
    </source>
</reference>
<keyword evidence="1" id="KW-0812">Transmembrane</keyword>
<name>A0A291GC04_9RHOB</name>